<keyword evidence="1" id="KW-0732">Signal</keyword>
<reference evidence="2 3" key="1">
    <citation type="journal article" date="2020" name="J Geophys Res Biogeosci">
        <title>Magnetotaxis as an Adaptation to Enable Bacterial Shuttling of Microbial Sulfur and Sulfur Cycling Across Aquatic Oxic#Anoxic Interfaces.</title>
        <authorList>
            <person name="Li J."/>
            <person name="Liu P."/>
            <person name="Wang J."/>
            <person name="Roberts A.P."/>
            <person name="Pan Y."/>
        </authorList>
    </citation>
    <scope>NUCLEOTIDE SEQUENCE [LARGE SCALE GENOMIC DNA]</scope>
    <source>
        <strain evidence="2 3">MYR-1_YQ</strain>
    </source>
</reference>
<dbReference type="RefSeq" id="WP_218254403.1">
    <property type="nucleotide sequence ID" value="NZ_JABXWD010000809.1"/>
</dbReference>
<feature type="chain" id="PRO_5045954271" description="Secreted protein" evidence="1">
    <location>
        <begin position="21"/>
        <end position="136"/>
    </location>
</feature>
<feature type="signal peptide" evidence="1">
    <location>
        <begin position="1"/>
        <end position="20"/>
    </location>
</feature>
<sequence length="136" mass="14121">MKKILLVLVCLFLMVGVANAQSWITANQATVGWDAVAPVATGDVIKYQVYTRVGTSGAGSPVGGEITATQTAITFNVEGRYFVGVKAIRYPLGETVGIPSVTTSWSNDASVCAAAGPFGIVYFAAPPVVQGLRNVP</sequence>
<evidence type="ECO:0000313" key="3">
    <source>
        <dbReference type="Proteomes" id="UP001196980"/>
    </source>
</evidence>
<comment type="caution">
    <text evidence="2">The sequence shown here is derived from an EMBL/GenBank/DDBJ whole genome shotgun (WGS) entry which is preliminary data.</text>
</comment>
<proteinExistence type="predicted"/>
<accession>A0ABS6S4M4</accession>
<evidence type="ECO:0000256" key="1">
    <source>
        <dbReference type="SAM" id="SignalP"/>
    </source>
</evidence>
<evidence type="ECO:0008006" key="4">
    <source>
        <dbReference type="Google" id="ProtNLM"/>
    </source>
</evidence>
<organism evidence="2 3">
    <name type="scientific">Candidatus Magnetobacterium casense</name>
    <dbReference type="NCBI Taxonomy" id="1455061"/>
    <lineage>
        <taxon>Bacteria</taxon>
        <taxon>Pseudomonadati</taxon>
        <taxon>Nitrospirota</taxon>
        <taxon>Thermodesulfovibrionia</taxon>
        <taxon>Thermodesulfovibrionales</taxon>
        <taxon>Candidatus Magnetobacteriaceae</taxon>
        <taxon>Candidatus Magnetobacterium</taxon>
    </lineage>
</organism>
<evidence type="ECO:0000313" key="2">
    <source>
        <dbReference type="EMBL" id="MBV6343790.1"/>
    </source>
</evidence>
<keyword evidence="3" id="KW-1185">Reference proteome</keyword>
<name>A0ABS6S4M4_9BACT</name>
<dbReference type="Proteomes" id="UP001196980">
    <property type="component" value="Unassembled WGS sequence"/>
</dbReference>
<gene>
    <name evidence="2" type="ORF">HWQ67_19665</name>
</gene>
<protein>
    <recommendedName>
        <fullName evidence="4">Secreted protein</fullName>
    </recommendedName>
</protein>
<dbReference type="EMBL" id="JABXWD010000809">
    <property type="protein sequence ID" value="MBV6343790.1"/>
    <property type="molecule type" value="Genomic_DNA"/>
</dbReference>